<evidence type="ECO:0000256" key="3">
    <source>
        <dbReference type="ARBA" id="ARBA00022449"/>
    </source>
</evidence>
<proteinExistence type="predicted"/>
<dbReference type="NCBIfam" id="TIGR00797">
    <property type="entry name" value="matE"/>
    <property type="match status" value="1"/>
</dbReference>
<evidence type="ECO:0000256" key="10">
    <source>
        <dbReference type="SAM" id="Phobius"/>
    </source>
</evidence>
<evidence type="ECO:0000313" key="11">
    <source>
        <dbReference type="EMBL" id="MBK9981883.1"/>
    </source>
</evidence>
<evidence type="ECO:0000256" key="1">
    <source>
        <dbReference type="ARBA" id="ARBA00004651"/>
    </source>
</evidence>
<dbReference type="Pfam" id="PF01554">
    <property type="entry name" value="MatE"/>
    <property type="match status" value="2"/>
</dbReference>
<dbReference type="CDD" id="cd13139">
    <property type="entry name" value="MATE_like_14"/>
    <property type="match status" value="1"/>
</dbReference>
<dbReference type="PANTHER" id="PTHR43298">
    <property type="entry name" value="MULTIDRUG RESISTANCE PROTEIN NORM-RELATED"/>
    <property type="match status" value="1"/>
</dbReference>
<feature type="transmembrane region" description="Helical" evidence="10">
    <location>
        <begin position="297"/>
        <end position="318"/>
    </location>
</feature>
<keyword evidence="3" id="KW-0050">Antiport</keyword>
<dbReference type="InterPro" id="IPR050222">
    <property type="entry name" value="MATE_MdtK"/>
</dbReference>
<dbReference type="InterPro" id="IPR002528">
    <property type="entry name" value="MATE_fam"/>
</dbReference>
<feature type="transmembrane region" description="Helical" evidence="10">
    <location>
        <begin position="209"/>
        <end position="234"/>
    </location>
</feature>
<dbReference type="PANTHER" id="PTHR43298:SF2">
    <property type="entry name" value="FMN_FAD EXPORTER YEEO-RELATED"/>
    <property type="match status" value="1"/>
</dbReference>
<dbReference type="InterPro" id="IPR048279">
    <property type="entry name" value="MdtK-like"/>
</dbReference>
<feature type="transmembrane region" description="Helical" evidence="10">
    <location>
        <begin position="184"/>
        <end position="203"/>
    </location>
</feature>
<dbReference type="EMBL" id="JADKGY010000001">
    <property type="protein sequence ID" value="MBK9981883.1"/>
    <property type="molecule type" value="Genomic_DNA"/>
</dbReference>
<feature type="transmembrane region" description="Helical" evidence="10">
    <location>
        <begin position="265"/>
        <end position="285"/>
    </location>
</feature>
<dbReference type="PIRSF" id="PIRSF006603">
    <property type="entry name" value="DinF"/>
    <property type="match status" value="1"/>
</dbReference>
<evidence type="ECO:0000256" key="4">
    <source>
        <dbReference type="ARBA" id="ARBA00022475"/>
    </source>
</evidence>
<evidence type="ECO:0000256" key="8">
    <source>
        <dbReference type="ARBA" id="ARBA00023136"/>
    </source>
</evidence>
<dbReference type="GO" id="GO:0006811">
    <property type="term" value="P:monoatomic ion transport"/>
    <property type="evidence" value="ECO:0007669"/>
    <property type="project" value="UniProtKB-KW"/>
</dbReference>
<keyword evidence="4" id="KW-1003">Cell membrane</keyword>
<feature type="transmembrane region" description="Helical" evidence="10">
    <location>
        <begin position="31"/>
        <end position="56"/>
    </location>
</feature>
<feature type="transmembrane region" description="Helical" evidence="10">
    <location>
        <begin position="106"/>
        <end position="130"/>
    </location>
</feature>
<evidence type="ECO:0000256" key="2">
    <source>
        <dbReference type="ARBA" id="ARBA00022448"/>
    </source>
</evidence>
<name>A0A9D7XRY5_9BACT</name>
<feature type="transmembrane region" description="Helical" evidence="10">
    <location>
        <begin position="150"/>
        <end position="172"/>
    </location>
</feature>
<comment type="subcellular location">
    <subcellularLocation>
        <location evidence="1">Cell membrane</location>
        <topology evidence="1">Multi-pass membrane protein</topology>
    </subcellularLocation>
</comment>
<gene>
    <name evidence="11" type="ORF">IPP15_05575</name>
</gene>
<feature type="transmembrane region" description="Helical" evidence="10">
    <location>
        <begin position="68"/>
        <end position="94"/>
    </location>
</feature>
<dbReference type="GO" id="GO:0042910">
    <property type="term" value="F:xenobiotic transmembrane transporter activity"/>
    <property type="evidence" value="ECO:0007669"/>
    <property type="project" value="InterPro"/>
</dbReference>
<evidence type="ECO:0000256" key="5">
    <source>
        <dbReference type="ARBA" id="ARBA00022692"/>
    </source>
</evidence>
<protein>
    <recommendedName>
        <fullName evidence="9">Multidrug-efflux transporter</fullName>
    </recommendedName>
</protein>
<keyword evidence="2" id="KW-0813">Transport</keyword>
<accession>A0A9D7XRY5</accession>
<keyword evidence="8 10" id="KW-0472">Membrane</keyword>
<feature type="transmembrane region" description="Helical" evidence="10">
    <location>
        <begin position="408"/>
        <end position="429"/>
    </location>
</feature>
<dbReference type="AlphaFoldDB" id="A0A9D7XRY5"/>
<feature type="transmembrane region" description="Helical" evidence="10">
    <location>
        <begin position="435"/>
        <end position="455"/>
    </location>
</feature>
<evidence type="ECO:0000256" key="6">
    <source>
        <dbReference type="ARBA" id="ARBA00022989"/>
    </source>
</evidence>
<keyword evidence="5 10" id="KW-0812">Transmembrane</keyword>
<feature type="transmembrane region" description="Helical" evidence="10">
    <location>
        <begin position="369"/>
        <end position="387"/>
    </location>
</feature>
<keyword evidence="7" id="KW-0406">Ion transport</keyword>
<evidence type="ECO:0000313" key="12">
    <source>
        <dbReference type="Proteomes" id="UP000808337"/>
    </source>
</evidence>
<comment type="caution">
    <text evidence="11">The sequence shown here is derived from an EMBL/GenBank/DDBJ whole genome shotgun (WGS) entry which is preliminary data.</text>
</comment>
<dbReference type="GO" id="GO:0015297">
    <property type="term" value="F:antiporter activity"/>
    <property type="evidence" value="ECO:0007669"/>
    <property type="project" value="UniProtKB-KW"/>
</dbReference>
<sequence length="465" mass="50508">MSRKISAFFSLLRTAITGSEKEFTTGSIDKAIFLLAVPMVLEMVMEGLFAIVDIFFVSRLGKEATATIGLTEVVITQVVALALGLSMATTAMVARRIGEKDREGACVAAIQAIFIGVIVCIIIAVIFYFTSADILRLMGGSAELIRKGNGYTRILLTGSSTLFFLFLLNGIFRGAGDASIAMRTLWLANGINIILNPLLIFGIGPFHEFGVAGAAIGTTAGRGIGVCYQVYHLVNGKSLIHLQRRHLKWVGDIITKLIKVSSTGVLQFAIATASWLFIVRIISYFGEAAVAGYSIGIRMIIFTILPAWGMAGAASTLVGQNLGAQQPDRAEKSVWRTAFFNLLFLSTICVLFLLFAPVLIPLFSKDPDVIHQGVLCLRIICLGYIFYAYGMVIGQAFNGAGDTVTPTWINFVAFWMLQIPLSYILSTLLNWGPVGVYWAIAISESFLAVLAVAIFRRGKWKNVKI</sequence>
<organism evidence="11 12">
    <name type="scientific">Candidatus Opimibacter skivensis</name>
    <dbReference type="NCBI Taxonomy" id="2982028"/>
    <lineage>
        <taxon>Bacteria</taxon>
        <taxon>Pseudomonadati</taxon>
        <taxon>Bacteroidota</taxon>
        <taxon>Saprospiria</taxon>
        <taxon>Saprospirales</taxon>
        <taxon>Saprospiraceae</taxon>
        <taxon>Candidatus Opimibacter</taxon>
    </lineage>
</organism>
<evidence type="ECO:0000256" key="7">
    <source>
        <dbReference type="ARBA" id="ARBA00023065"/>
    </source>
</evidence>
<reference evidence="11 12" key="1">
    <citation type="submission" date="2020-10" db="EMBL/GenBank/DDBJ databases">
        <title>Connecting structure to function with the recovery of over 1000 high-quality activated sludge metagenome-assembled genomes encoding full-length rRNA genes using long-read sequencing.</title>
        <authorList>
            <person name="Singleton C.M."/>
            <person name="Petriglieri F."/>
            <person name="Kristensen J.M."/>
            <person name="Kirkegaard R.H."/>
            <person name="Michaelsen T.Y."/>
            <person name="Andersen M.H."/>
            <person name="Karst S.M."/>
            <person name="Dueholm M.S."/>
            <person name="Nielsen P.H."/>
            <person name="Albertsen M."/>
        </authorList>
    </citation>
    <scope>NUCLEOTIDE SEQUENCE [LARGE SCALE GENOMIC DNA]</scope>
    <source>
        <strain evidence="11">Ribe_18-Q3-R11-54_MAXAC.273</strain>
    </source>
</reference>
<evidence type="ECO:0000256" key="9">
    <source>
        <dbReference type="ARBA" id="ARBA00031636"/>
    </source>
</evidence>
<keyword evidence="6 10" id="KW-1133">Transmembrane helix</keyword>
<dbReference type="Proteomes" id="UP000808337">
    <property type="component" value="Unassembled WGS sequence"/>
</dbReference>
<feature type="transmembrane region" description="Helical" evidence="10">
    <location>
        <begin position="339"/>
        <end position="363"/>
    </location>
</feature>
<dbReference type="GO" id="GO:0005886">
    <property type="term" value="C:plasma membrane"/>
    <property type="evidence" value="ECO:0007669"/>
    <property type="project" value="UniProtKB-SubCell"/>
</dbReference>